<dbReference type="Proteomes" id="UP000318288">
    <property type="component" value="Unassembled WGS sequence"/>
</dbReference>
<name>A0A5C6FEE8_9BACT</name>
<sequence precursor="true">MLAKRGASRSIETLIPHVIPSGDKVALTSDGETYVWLAAGRPPINQFLGNSSS</sequence>
<gene>
    <name evidence="1" type="ORF">Poly51_19180</name>
</gene>
<dbReference type="EMBL" id="SJPW01000002">
    <property type="protein sequence ID" value="TWU59132.1"/>
    <property type="molecule type" value="Genomic_DNA"/>
</dbReference>
<evidence type="ECO:0000313" key="2">
    <source>
        <dbReference type="Proteomes" id="UP000318288"/>
    </source>
</evidence>
<dbReference type="AlphaFoldDB" id="A0A5C6FEE8"/>
<proteinExistence type="predicted"/>
<keyword evidence="2" id="KW-1185">Reference proteome</keyword>
<reference evidence="1 2" key="1">
    <citation type="submission" date="2019-02" db="EMBL/GenBank/DDBJ databases">
        <title>Deep-cultivation of Planctomycetes and their phenomic and genomic characterization uncovers novel biology.</title>
        <authorList>
            <person name="Wiegand S."/>
            <person name="Jogler M."/>
            <person name="Boedeker C."/>
            <person name="Pinto D."/>
            <person name="Vollmers J."/>
            <person name="Rivas-Marin E."/>
            <person name="Kohn T."/>
            <person name="Peeters S.H."/>
            <person name="Heuer A."/>
            <person name="Rast P."/>
            <person name="Oberbeckmann S."/>
            <person name="Bunk B."/>
            <person name="Jeske O."/>
            <person name="Meyerdierks A."/>
            <person name="Storesund J.E."/>
            <person name="Kallscheuer N."/>
            <person name="Luecker S."/>
            <person name="Lage O.M."/>
            <person name="Pohl T."/>
            <person name="Merkel B.J."/>
            <person name="Hornburger P."/>
            <person name="Mueller R.-W."/>
            <person name="Bruemmer F."/>
            <person name="Labrenz M."/>
            <person name="Spormann A.M."/>
            <person name="Op Den Camp H."/>
            <person name="Overmann J."/>
            <person name="Amann R."/>
            <person name="Jetten M.S.M."/>
            <person name="Mascher T."/>
            <person name="Medema M.H."/>
            <person name="Devos D.P."/>
            <person name="Kaster A.-K."/>
            <person name="Ovreas L."/>
            <person name="Rohde M."/>
            <person name="Galperin M.Y."/>
            <person name="Jogler C."/>
        </authorList>
    </citation>
    <scope>NUCLEOTIDE SEQUENCE [LARGE SCALE GENOMIC DNA]</scope>
    <source>
        <strain evidence="1 2">Poly51</strain>
    </source>
</reference>
<organism evidence="1 2">
    <name type="scientific">Rubripirellula tenax</name>
    <dbReference type="NCBI Taxonomy" id="2528015"/>
    <lineage>
        <taxon>Bacteria</taxon>
        <taxon>Pseudomonadati</taxon>
        <taxon>Planctomycetota</taxon>
        <taxon>Planctomycetia</taxon>
        <taxon>Pirellulales</taxon>
        <taxon>Pirellulaceae</taxon>
        <taxon>Rubripirellula</taxon>
    </lineage>
</organism>
<comment type="caution">
    <text evidence="1">The sequence shown here is derived from an EMBL/GenBank/DDBJ whole genome shotgun (WGS) entry which is preliminary data.</text>
</comment>
<protein>
    <submittedName>
        <fullName evidence="1">Uncharacterized protein</fullName>
    </submittedName>
</protein>
<accession>A0A5C6FEE8</accession>
<evidence type="ECO:0000313" key="1">
    <source>
        <dbReference type="EMBL" id="TWU59132.1"/>
    </source>
</evidence>